<name>A0AAW1JYF8_POPJA</name>
<gene>
    <name evidence="1" type="ORF">QE152_g26737</name>
</gene>
<accession>A0AAW1JYF8</accession>
<reference evidence="1 2" key="1">
    <citation type="journal article" date="2024" name="BMC Genomics">
        <title>De novo assembly and annotation of Popillia japonica's genome with initial clues to its potential as an invasive pest.</title>
        <authorList>
            <person name="Cucini C."/>
            <person name="Boschi S."/>
            <person name="Funari R."/>
            <person name="Cardaioli E."/>
            <person name="Iannotti N."/>
            <person name="Marturano G."/>
            <person name="Paoli F."/>
            <person name="Bruttini M."/>
            <person name="Carapelli A."/>
            <person name="Frati F."/>
            <person name="Nardi F."/>
        </authorList>
    </citation>
    <scope>NUCLEOTIDE SEQUENCE [LARGE SCALE GENOMIC DNA]</scope>
    <source>
        <strain evidence="1">DMR45628</strain>
    </source>
</reference>
<keyword evidence="2" id="KW-1185">Reference proteome</keyword>
<sequence length="424" mass="49410">MDVPTSEALVRPVTSTEKLIKPVPKPFSIEALIGDDGPRRKINNPWDTAHQYHQQNHQNTRDTDSDGSLDMDLAQDLSRRSQRDVLAKQLRDEIIKQINETGILPLKEEIKELSKQNGLQANEIINLKALLQKGMSDKNQRINTSENTAFITQKPRKGKNIQSSTLQKPEVIDLQKEEIILNKNKETYAAKTKGGARNENSELENLRMKDAEAETMKSNDDEFMLVARKRMRRNFTVFGTGNDCLIKGIHLDPKLSWENHINELTKKLMKKIYLIRSLSNMLSPECLKQVYFVYFHSVMSYAILIWGHSSHMAKIFKNQRRCIRLIANIGYRTDCRDAYRSLRILTTPCVYILECLTYIRNNCDNYNVNRDYHSYSTRINNDFRINYLRLCKSRDSVNYYAPMRYNVLPERVRDLPQNKLSQIM</sequence>
<evidence type="ECO:0000313" key="2">
    <source>
        <dbReference type="Proteomes" id="UP001458880"/>
    </source>
</evidence>
<dbReference type="EMBL" id="JASPKY010000314">
    <property type="protein sequence ID" value="KAK9709213.1"/>
    <property type="molecule type" value="Genomic_DNA"/>
</dbReference>
<evidence type="ECO:0000313" key="1">
    <source>
        <dbReference type="EMBL" id="KAK9709213.1"/>
    </source>
</evidence>
<protein>
    <submittedName>
        <fullName evidence="1">Uncharacterized protein</fullName>
    </submittedName>
</protein>
<dbReference type="Proteomes" id="UP001458880">
    <property type="component" value="Unassembled WGS sequence"/>
</dbReference>
<dbReference type="AlphaFoldDB" id="A0AAW1JYF8"/>
<proteinExistence type="predicted"/>
<comment type="caution">
    <text evidence="1">The sequence shown here is derived from an EMBL/GenBank/DDBJ whole genome shotgun (WGS) entry which is preliminary data.</text>
</comment>
<organism evidence="1 2">
    <name type="scientific">Popillia japonica</name>
    <name type="common">Japanese beetle</name>
    <dbReference type="NCBI Taxonomy" id="7064"/>
    <lineage>
        <taxon>Eukaryota</taxon>
        <taxon>Metazoa</taxon>
        <taxon>Ecdysozoa</taxon>
        <taxon>Arthropoda</taxon>
        <taxon>Hexapoda</taxon>
        <taxon>Insecta</taxon>
        <taxon>Pterygota</taxon>
        <taxon>Neoptera</taxon>
        <taxon>Endopterygota</taxon>
        <taxon>Coleoptera</taxon>
        <taxon>Polyphaga</taxon>
        <taxon>Scarabaeiformia</taxon>
        <taxon>Scarabaeidae</taxon>
        <taxon>Rutelinae</taxon>
        <taxon>Popillia</taxon>
    </lineage>
</organism>